<dbReference type="InterPro" id="IPR005135">
    <property type="entry name" value="Endo/exonuclease/phosphatase"/>
</dbReference>
<feature type="region of interest" description="Disordered" evidence="2">
    <location>
        <begin position="1661"/>
        <end position="1714"/>
    </location>
</feature>
<dbReference type="PROSITE" id="PS50878">
    <property type="entry name" value="RT_POL"/>
    <property type="match status" value="1"/>
</dbReference>
<dbReference type="STRING" id="34475.A0A4Y9Y7P8"/>
<organism evidence="5 6">
    <name type="scientific">Rhodofomes roseus</name>
    <dbReference type="NCBI Taxonomy" id="34475"/>
    <lineage>
        <taxon>Eukaryota</taxon>
        <taxon>Fungi</taxon>
        <taxon>Dikarya</taxon>
        <taxon>Basidiomycota</taxon>
        <taxon>Agaricomycotina</taxon>
        <taxon>Agaricomycetes</taxon>
        <taxon>Polyporales</taxon>
        <taxon>Rhodofomes</taxon>
    </lineage>
</organism>
<dbReference type="InterPro" id="IPR036691">
    <property type="entry name" value="Endo/exonu/phosph_ase_sf"/>
</dbReference>
<dbReference type="Pfam" id="PF00078">
    <property type="entry name" value="RVT_1"/>
    <property type="match status" value="1"/>
</dbReference>
<dbReference type="PANTHER" id="PTHR33481">
    <property type="entry name" value="REVERSE TRANSCRIPTASE"/>
    <property type="match status" value="1"/>
</dbReference>
<dbReference type="PANTHER" id="PTHR33481:SF1">
    <property type="entry name" value="ENDONUCLEASE_EXONUCLEASE_PHOSPHATASE DOMAIN-CONTAINING PROTEIN-RELATED"/>
    <property type="match status" value="1"/>
</dbReference>
<dbReference type="SUPFAM" id="SSF53098">
    <property type="entry name" value="Ribonuclease H-like"/>
    <property type="match status" value="1"/>
</dbReference>
<dbReference type="InterPro" id="IPR000477">
    <property type="entry name" value="RT_dom"/>
</dbReference>
<evidence type="ECO:0000313" key="6">
    <source>
        <dbReference type="Proteomes" id="UP000298390"/>
    </source>
</evidence>
<keyword evidence="1" id="KW-0175">Coiled coil</keyword>
<accession>A0A4Y9Y7P8</accession>
<dbReference type="InterPro" id="IPR012337">
    <property type="entry name" value="RNaseH-like_sf"/>
</dbReference>
<protein>
    <submittedName>
        <fullName evidence="5">Uncharacterized protein</fullName>
    </submittedName>
</protein>
<feature type="compositionally biased region" description="Basic and acidic residues" evidence="2">
    <location>
        <begin position="521"/>
        <end position="538"/>
    </location>
</feature>
<feature type="compositionally biased region" description="Low complexity" evidence="2">
    <location>
        <begin position="500"/>
        <end position="514"/>
    </location>
</feature>
<comment type="caution">
    <text evidence="5">The sequence shown here is derived from an EMBL/GenBank/DDBJ whole genome shotgun (WGS) entry which is preliminary data.</text>
</comment>
<gene>
    <name evidence="5" type="ORF">EVJ58_g6362</name>
</gene>
<dbReference type="SMART" id="SM00343">
    <property type="entry name" value="ZnF_C2HC"/>
    <property type="match status" value="2"/>
</dbReference>
<dbReference type="Pfam" id="PF14529">
    <property type="entry name" value="Exo_endo_phos_2"/>
    <property type="match status" value="1"/>
</dbReference>
<dbReference type="EMBL" id="SEKV01000354">
    <property type="protein sequence ID" value="TFY58534.1"/>
    <property type="molecule type" value="Genomic_DNA"/>
</dbReference>
<feature type="domain" description="Reverse transcriptase" evidence="3">
    <location>
        <begin position="1049"/>
        <end position="1327"/>
    </location>
</feature>
<dbReference type="SUPFAM" id="SSF56219">
    <property type="entry name" value="DNase I-like"/>
    <property type="match status" value="1"/>
</dbReference>
<dbReference type="Gene3D" id="3.60.10.10">
    <property type="entry name" value="Endonuclease/exonuclease/phosphatase"/>
    <property type="match status" value="1"/>
</dbReference>
<evidence type="ECO:0000259" key="3">
    <source>
        <dbReference type="PROSITE" id="PS50878"/>
    </source>
</evidence>
<dbReference type="GO" id="GO:0008270">
    <property type="term" value="F:zinc ion binding"/>
    <property type="evidence" value="ECO:0007669"/>
    <property type="project" value="InterPro"/>
</dbReference>
<dbReference type="CDD" id="cd09276">
    <property type="entry name" value="Rnase_HI_RT_non_LTR"/>
    <property type="match status" value="1"/>
</dbReference>
<name>A0A4Y9Y7P8_9APHY</name>
<dbReference type="InterPro" id="IPR002156">
    <property type="entry name" value="RNaseH_domain"/>
</dbReference>
<dbReference type="CDD" id="cd01650">
    <property type="entry name" value="RT_nLTR_like"/>
    <property type="match status" value="1"/>
</dbReference>
<proteinExistence type="predicted"/>
<feature type="compositionally biased region" description="Basic and acidic residues" evidence="2">
    <location>
        <begin position="1695"/>
        <end position="1714"/>
    </location>
</feature>
<dbReference type="Proteomes" id="UP000298390">
    <property type="component" value="Unassembled WGS sequence"/>
</dbReference>
<evidence type="ECO:0000259" key="4">
    <source>
        <dbReference type="PROSITE" id="PS50879"/>
    </source>
</evidence>
<feature type="coiled-coil region" evidence="1">
    <location>
        <begin position="55"/>
        <end position="124"/>
    </location>
</feature>
<dbReference type="InterPro" id="IPR001878">
    <property type="entry name" value="Znf_CCHC"/>
</dbReference>
<feature type="region of interest" description="Disordered" evidence="2">
    <location>
        <begin position="500"/>
        <end position="544"/>
    </location>
</feature>
<reference evidence="5 6" key="1">
    <citation type="submission" date="2019-01" db="EMBL/GenBank/DDBJ databases">
        <title>Genome sequencing of the rare red list fungi Fomitopsis rosea.</title>
        <authorList>
            <person name="Buettner E."/>
            <person name="Kellner H."/>
        </authorList>
    </citation>
    <scope>NUCLEOTIDE SEQUENCE [LARGE SCALE GENOMIC DNA]</scope>
    <source>
        <strain evidence="5 6">DSM 105464</strain>
    </source>
</reference>
<dbReference type="InterPro" id="IPR036397">
    <property type="entry name" value="RNaseH_sf"/>
</dbReference>
<feature type="region of interest" description="Disordered" evidence="2">
    <location>
        <begin position="944"/>
        <end position="967"/>
    </location>
</feature>
<evidence type="ECO:0000313" key="5">
    <source>
        <dbReference type="EMBL" id="TFY58534.1"/>
    </source>
</evidence>
<feature type="region of interest" description="Disordered" evidence="2">
    <location>
        <begin position="448"/>
        <end position="487"/>
    </location>
</feature>
<sequence length="1836" mass="208288">MAALSTGLLHLAATKNLGATTIEALCAFSTYAKEVQEFALAEKVWDRIKSIYVLRDEQQEQMAEIIEKHECVQQSVEGSVGKLAEEVRNLLQGQTNLARELEEVKRLKADLAEALDAMKQRAAQPEPAAWEPAPLPKQNVNGAGKPTYAATVMHILPTSHATSIAQQDVQIRQVLVDIKKNENEDPRTQLTDREYLAKAMLTLDMMRTDGFAPPEGMKFATVKRLRNGGLLYELNAKEGAAWLQRRENMKPFTDKFGLESAIRARHYPCLLRGVPTYFDPGNDDRLRELEEENGWDRYDLTAAHWIKPENKRRPGQMSAYLIAKFSSPQRANDVILHGVSLLGRRVQAKRLVKEARRCLKCQRLEPGHLAKDCDMIVDVCGTCGQNHKTSECTTADWQHHCVNCNEAGHAAWSRMCPAFIEATRKVQGADKLAQYRFFPLMDDPTTWDHTDPPFMPSLPQAHEPRRHLSRLRSPSPLRGPNADREDGEIDYLDYRPRSLSPAPLAASAPRPAASGTNRIPLEAERARSRTRNFRDPKGRRQTTLTREGGFSQPLLRLCQLNVNKSNTSQSALLHSISDYDVVLLQEPHIDFLKNTRASQQWRVIYPPKHKDSPTRTRSVTLINTRIATNSWSAIPVDCPDITAVSLHYDTGTIHLFNTYNPQDSQNVLRTLARATRNACASRDELDDPLVIWLGDFNRHHPYWDDERNEHLFTNEYLDQAQPLIDLLTAFDFSMLLPAGIPTLEASNSKNHTRPDNVFASQELVERLIRCRTAPELRPPRTDHYPIVTELQVDVPRARSRTFRNFRRVDWAPFRKNLAVRLEDVPLPQGDIHSVQEFDDMLNELLTALKKTIDEEVPVTKPPPFAKRWFSKELDGVRREVSRLGRQAYKLRDFPDHPIHREYRTLRNRYGDQIRHAKRDHWNAWIEEADTRDVWTIGKFVRAGSSDGGKGSIPPMRRPGSDTTTRQSEEKGKIFFDTFFPAPPPEAARRLHETYPDDAFEFANVSDAQIVAACKRLKEFKAPGPDGIPNEVYKRCSDILLPFLGRLFRATFDLSYYPDAWKESLTVVLRKPGRTDYSIAKSYRPIALMNCMGKILSSCVTATLEYELERLHLFPNHHFGGRAGRTTTDSLHLLTKTVYDAWRTKKVVSILFLDVEAAFPSAIPERLFNEMRKLGIPEVIVDWLRRKLQGRKTRLSFDDFVSHLFEIFSGIDQGCPLSVLLYKIYNLVLLECADNTQNVSALGFIDDVGVLAVGKNLGETNSKLRSYMERRGGAKEWSRTRNSNFALNKLALLHADPRLKGADMGPELELRDGTVAPTDVVKFLGVNVDNKLTFKQHTEYALRKGTTWLQQFSRLARPKNGLAARNVLTLYKQMLLPAMLYAASIWITPQREIEGRKQTYGSVGKIKKLARIHRQACILITGAMKTTATDILEAHLNLPPFHLLVDRFIAREATRLCALPTTHPLHRHVQHASTPVQRRKSPLHEVLAAYRLLPHDIEKIEAVRLPPGWTPPFPVYIADSKDDAAVSERTWARKPGYRVYTDGSDIDNGIGASAVLYRPGAREPMVLRHHLGSSTRHTVYEAEIVGLILATHLLIQELSARAASCAADNTPCLLAVQNRKPHPAHYLIDWLLHEINAVLRRHPGIKFSLRWVPGHRDIEGNERADQEAKKAARGEGSSAALLPEMPSRHSAGQPLEAKDEWKRSPRSTKMDRIDPDLPSKRYVKLMYSLPRKHSSLLIQLRTEHVPLQAHLHRIARADSPLCPSCHLTKETVHHYLLECPTYDEQRAQLAFTLGPAANSIQSLLTHPQAVRHLFRYIHATGRFAATYGNLGLDDRPT</sequence>
<dbReference type="Gene3D" id="3.30.420.10">
    <property type="entry name" value="Ribonuclease H-like superfamily/Ribonuclease H"/>
    <property type="match status" value="1"/>
</dbReference>
<feature type="compositionally biased region" description="Basic and acidic residues" evidence="2">
    <location>
        <begin position="1661"/>
        <end position="1672"/>
    </location>
</feature>
<evidence type="ECO:0000256" key="1">
    <source>
        <dbReference type="SAM" id="Coils"/>
    </source>
</evidence>
<dbReference type="GO" id="GO:0003676">
    <property type="term" value="F:nucleic acid binding"/>
    <property type="evidence" value="ECO:0007669"/>
    <property type="project" value="InterPro"/>
</dbReference>
<evidence type="ECO:0000256" key="2">
    <source>
        <dbReference type="SAM" id="MobiDB-lite"/>
    </source>
</evidence>
<dbReference type="InterPro" id="IPR043502">
    <property type="entry name" value="DNA/RNA_pol_sf"/>
</dbReference>
<feature type="domain" description="RNase H type-1" evidence="4">
    <location>
        <begin position="1532"/>
        <end position="1672"/>
    </location>
</feature>
<dbReference type="GO" id="GO:0004523">
    <property type="term" value="F:RNA-DNA hybrid ribonuclease activity"/>
    <property type="evidence" value="ECO:0007669"/>
    <property type="project" value="InterPro"/>
</dbReference>
<dbReference type="PROSITE" id="PS50879">
    <property type="entry name" value="RNASE_H_1"/>
    <property type="match status" value="1"/>
</dbReference>
<dbReference type="SUPFAM" id="SSF56672">
    <property type="entry name" value="DNA/RNA polymerases"/>
    <property type="match status" value="1"/>
</dbReference>